<sequence length="372" mass="40368">MSRAIQRVRSRRGSRGVTMVELLIAMVLALLLSVAIVQLFVSNRQTFNIQEGIARLQENGRFAMEFITRELRDAGYSGCIQDGTQINNVLNKTLASGGLSPMWDFSRTVLGFEGGTSGWTPTPGSGTYADFDFPSAINGTDIITIHTSELLPLKAFQAGNLTAAAVGEAAITTNQATGLNQNDILFVTDCDKGAIFQVTNANPGTTIAHEVTTKTTSGAVTRYPGNAIKALGHVYGQNNGASPAGPAEISRLRAVSFFIRNDTNGRPALWRRIYNEAPEELVKGVEDMQILYGIATDVNQWGTVSYYVSADQVAAGDWNKVASVRIHLLLQSDDNMAKNPIPYTFNGTTTTPTDRRVRREFVTTVGIRNQIL</sequence>
<dbReference type="InterPro" id="IPR012902">
    <property type="entry name" value="N_methyl_site"/>
</dbReference>
<name>A0A831RJP5_9GAMM</name>
<reference evidence="2" key="1">
    <citation type="journal article" date="2020" name="mSystems">
        <title>Genome- and Community-Level Interaction Insights into Carbon Utilization and Element Cycling Functions of Hydrothermarchaeota in Hydrothermal Sediment.</title>
        <authorList>
            <person name="Zhou Z."/>
            <person name="Liu Y."/>
            <person name="Xu W."/>
            <person name="Pan J."/>
            <person name="Luo Z.H."/>
            <person name="Li M."/>
        </authorList>
    </citation>
    <scope>NUCLEOTIDE SEQUENCE [LARGE SCALE GENOMIC DNA]</scope>
    <source>
        <strain evidence="2">HyVt-443</strain>
    </source>
</reference>
<comment type="caution">
    <text evidence="2">The sequence shown here is derived from an EMBL/GenBank/DDBJ whole genome shotgun (WGS) entry which is preliminary data.</text>
</comment>
<dbReference type="InterPro" id="IPR032092">
    <property type="entry name" value="PilW"/>
</dbReference>
<dbReference type="Pfam" id="PF16074">
    <property type="entry name" value="PilW"/>
    <property type="match status" value="1"/>
</dbReference>
<dbReference type="EMBL" id="DRKP01000054">
    <property type="protein sequence ID" value="HEB95740.1"/>
    <property type="molecule type" value="Genomic_DNA"/>
</dbReference>
<keyword evidence="1" id="KW-0472">Membrane</keyword>
<feature type="transmembrane region" description="Helical" evidence="1">
    <location>
        <begin position="20"/>
        <end position="41"/>
    </location>
</feature>
<protein>
    <submittedName>
        <fullName evidence="2">Pilus assembly protein PilW</fullName>
    </submittedName>
</protein>
<evidence type="ECO:0000256" key="1">
    <source>
        <dbReference type="SAM" id="Phobius"/>
    </source>
</evidence>
<evidence type="ECO:0000313" key="2">
    <source>
        <dbReference type="EMBL" id="HEB95740.1"/>
    </source>
</evidence>
<dbReference type="Proteomes" id="UP000886251">
    <property type="component" value="Unassembled WGS sequence"/>
</dbReference>
<organism evidence="2">
    <name type="scientific">Sedimenticola thiotaurini</name>
    <dbReference type="NCBI Taxonomy" id="1543721"/>
    <lineage>
        <taxon>Bacteria</taxon>
        <taxon>Pseudomonadati</taxon>
        <taxon>Pseudomonadota</taxon>
        <taxon>Gammaproteobacteria</taxon>
        <taxon>Chromatiales</taxon>
        <taxon>Sedimenticolaceae</taxon>
        <taxon>Sedimenticola</taxon>
    </lineage>
</organism>
<gene>
    <name evidence="2" type="ORF">ENI96_04835</name>
</gene>
<dbReference type="AlphaFoldDB" id="A0A831RJP5"/>
<accession>A0A831RJP5</accession>
<keyword evidence="1" id="KW-1133">Transmembrane helix</keyword>
<keyword evidence="1" id="KW-0812">Transmembrane</keyword>
<dbReference type="Pfam" id="PF07963">
    <property type="entry name" value="N_methyl"/>
    <property type="match status" value="1"/>
</dbReference>
<proteinExistence type="predicted"/>
<dbReference type="GO" id="GO:0043683">
    <property type="term" value="P:type IV pilus assembly"/>
    <property type="evidence" value="ECO:0007669"/>
    <property type="project" value="InterPro"/>
</dbReference>